<organism evidence="1">
    <name type="scientific">Halalkalibacterium halodurans</name>
    <name type="common">Bacillus halodurans</name>
    <dbReference type="NCBI Taxonomy" id="86665"/>
    <lineage>
        <taxon>Bacteria</taxon>
        <taxon>Bacillati</taxon>
        <taxon>Bacillota</taxon>
        <taxon>Bacilli</taxon>
        <taxon>Bacillales</taxon>
        <taxon>Bacillaceae</taxon>
        <taxon>Halalkalibacterium (ex Joshi et al. 2022)</taxon>
    </lineage>
</organism>
<proteinExistence type="predicted"/>
<sequence>MLKKPLLLFVIVSAFAAGLYFSFFSKQPSLHDALTFFPIDPDAAYTEATTSIELMTKKDEDEYTLDWATASTLDQPAFLRQDVSLLFEDGYLIDTLYASTENEASLTMNKKVAGEDSGHYVAVTFHHSEIHYPNDDIMSAQTISRDELYIIDSPLSPLLSFKIAKTAEEKEGKRILDTILKQQMTYIQERLIEHFAINSESYYVIPLTKLADYQSVPLPNLDVKQTAIILSGLWERLYKHYVLSSGNAQHSTNPIGSTIPLIFLSENGDHAMIIYETDEGKPVQLLQTFSFS</sequence>
<gene>
    <name evidence="1" type="ORF">AMD02_12315</name>
</gene>
<comment type="caution">
    <text evidence="1">The sequence shown here is derived from an EMBL/GenBank/DDBJ whole genome shotgun (WGS) entry which is preliminary data.</text>
</comment>
<dbReference type="GeneID" id="87597051"/>
<dbReference type="PATRIC" id="fig|136160.3.peg.2888"/>
<reference evidence="1" key="1">
    <citation type="submission" date="2015-08" db="EMBL/GenBank/DDBJ databases">
        <title>Complete DNA Sequence of Pseudomonas syringae pv. actinidiae, the Causal Agent of Kiwifruit Canker Disease.</title>
        <authorList>
            <person name="Rikkerink E.H.A."/>
            <person name="Fineran P.C."/>
        </authorList>
    </citation>
    <scope>NUCLEOTIDE SEQUENCE</scope>
    <source>
        <strain evidence="1">DSM 13666</strain>
    </source>
</reference>
<dbReference type="EMBL" id="LILD01000001">
    <property type="protein sequence ID" value="KOO39543.1"/>
    <property type="molecule type" value="Genomic_DNA"/>
</dbReference>
<accession>A0A0M0KMB9</accession>
<evidence type="ECO:0000313" key="1">
    <source>
        <dbReference type="EMBL" id="KOO39543.1"/>
    </source>
</evidence>
<dbReference type="AlphaFoldDB" id="A0A0M0KMB9"/>
<protein>
    <submittedName>
        <fullName evidence="1">Uncharacterized protein</fullName>
    </submittedName>
</protein>
<dbReference type="RefSeq" id="WP_053431489.1">
    <property type="nucleotide sequence ID" value="NZ_CP040441.1"/>
</dbReference>
<name>A0A0M0KMB9_ALKHA</name>